<dbReference type="PROSITE" id="PS50835">
    <property type="entry name" value="IG_LIKE"/>
    <property type="match status" value="1"/>
</dbReference>
<dbReference type="RefSeq" id="XP_014254033.1">
    <property type="nucleotide sequence ID" value="XM_014398547.2"/>
</dbReference>
<proteinExistence type="predicted"/>
<keyword evidence="3" id="KW-0812">Transmembrane</keyword>
<dbReference type="Gene3D" id="2.60.40.10">
    <property type="entry name" value="Immunoglobulins"/>
    <property type="match status" value="2"/>
</dbReference>
<keyword evidence="7" id="KW-1185">Reference proteome</keyword>
<dbReference type="InterPro" id="IPR036179">
    <property type="entry name" value="Ig-like_dom_sf"/>
</dbReference>
<evidence type="ECO:0000256" key="4">
    <source>
        <dbReference type="SAM" id="SignalP"/>
    </source>
</evidence>
<evidence type="ECO:0000313" key="6">
    <source>
        <dbReference type="EnsemblMetazoa" id="XP_014254033.1"/>
    </source>
</evidence>
<dbReference type="PANTHER" id="PTHR45889">
    <property type="entry name" value="IG-LIKE DOMAIN-CONTAINING PROTEIN"/>
    <property type="match status" value="1"/>
</dbReference>
<evidence type="ECO:0000256" key="1">
    <source>
        <dbReference type="ARBA" id="ARBA00023157"/>
    </source>
</evidence>
<dbReference type="OMA" id="HENGKQQ"/>
<reference evidence="6" key="1">
    <citation type="submission" date="2022-01" db="UniProtKB">
        <authorList>
            <consortium name="EnsemblMetazoa"/>
        </authorList>
    </citation>
    <scope>IDENTIFICATION</scope>
</reference>
<evidence type="ECO:0000256" key="3">
    <source>
        <dbReference type="SAM" id="Phobius"/>
    </source>
</evidence>
<feature type="chain" id="PRO_5035182195" description="Ig-like domain-containing protein" evidence="4">
    <location>
        <begin position="19"/>
        <end position="499"/>
    </location>
</feature>
<dbReference type="InterPro" id="IPR007110">
    <property type="entry name" value="Ig-like_dom"/>
</dbReference>
<keyword evidence="1" id="KW-1015">Disulfide bond</keyword>
<feature type="region of interest" description="Disordered" evidence="2">
    <location>
        <begin position="386"/>
        <end position="453"/>
    </location>
</feature>
<dbReference type="CTD" id="35097"/>
<dbReference type="GeneID" id="106669224"/>
<keyword evidence="3" id="KW-1133">Transmembrane helix</keyword>
<name>A0A8I6S1D4_CIMLE</name>
<protein>
    <recommendedName>
        <fullName evidence="5">Ig-like domain-containing protein</fullName>
    </recommendedName>
</protein>
<feature type="signal peptide" evidence="4">
    <location>
        <begin position="1"/>
        <end position="18"/>
    </location>
</feature>
<evidence type="ECO:0000256" key="2">
    <source>
        <dbReference type="SAM" id="MobiDB-lite"/>
    </source>
</evidence>
<dbReference type="KEGG" id="clec:106669224"/>
<dbReference type="PANTHER" id="PTHR45889:SF8">
    <property type="entry name" value="IG-LIKE DOMAIN-CONTAINING PROTEIN"/>
    <property type="match status" value="1"/>
</dbReference>
<accession>A0A8I6S1D4</accession>
<dbReference type="AlphaFoldDB" id="A0A8I6S1D4"/>
<dbReference type="Proteomes" id="UP000494040">
    <property type="component" value="Unassembled WGS sequence"/>
</dbReference>
<dbReference type="SUPFAM" id="SSF48726">
    <property type="entry name" value="Immunoglobulin"/>
    <property type="match status" value="2"/>
</dbReference>
<feature type="compositionally biased region" description="Basic and acidic residues" evidence="2">
    <location>
        <begin position="419"/>
        <end position="446"/>
    </location>
</feature>
<sequence>MELLILLLHLFILKDVQAFKVSVVTGKEMVVQAGQELVILCQAGVSLGNCQFEVPGDGSLTLNMNQKPYKNIVYYGEGYNKGQCGLNLRHVQDYHNGLFKCSLTEEGNVPNFSEDINVVVAQKPLVPSLSIKGNREKDSFSENEEMYATCKVENGRPAANISWYIGDEKITTGLSQLNTVDVNNKHLYTVTQNMTRTVLASDNGKALKCVAGHPLLQNGPNTTMQQIRVRFGPKPRTEPIEHFGLVEGEEGKISAVIMANPKPTFYWIIDDEKIHEGDMDSTQRFHLTPATEKVDKGMGYWESVMVVTNLEKEDVMRSYKVVALNKYGEQTYTVKISTNPEPKMLELGVATIFGIVIAILVILTLTAILVFARAKGRWCFAERSGPHLAGESSDTESAEHHAHKKPKMTFTAVFKKKNDKVASEPDPDSKDVTVKGEQKNGQEEQGRLNPEIRNIPSDEGVVYAELDLQQNAQGRALLVRPEDEKTEYAEIIHTKENKV</sequence>
<dbReference type="EnsemblMetazoa" id="XM_014398547.2">
    <property type="protein sequence ID" value="XP_014254033.1"/>
    <property type="gene ID" value="LOC106669224"/>
</dbReference>
<keyword evidence="3" id="KW-0472">Membrane</keyword>
<dbReference type="InterPro" id="IPR013162">
    <property type="entry name" value="CD80_C2-set"/>
</dbReference>
<dbReference type="OrthoDB" id="6345017at2759"/>
<organism evidence="6 7">
    <name type="scientific">Cimex lectularius</name>
    <name type="common">Bed bug</name>
    <name type="synonym">Acanthia lectularia</name>
    <dbReference type="NCBI Taxonomy" id="79782"/>
    <lineage>
        <taxon>Eukaryota</taxon>
        <taxon>Metazoa</taxon>
        <taxon>Ecdysozoa</taxon>
        <taxon>Arthropoda</taxon>
        <taxon>Hexapoda</taxon>
        <taxon>Insecta</taxon>
        <taxon>Pterygota</taxon>
        <taxon>Neoptera</taxon>
        <taxon>Paraneoptera</taxon>
        <taxon>Hemiptera</taxon>
        <taxon>Heteroptera</taxon>
        <taxon>Panheteroptera</taxon>
        <taxon>Cimicomorpha</taxon>
        <taxon>Cimicidae</taxon>
        <taxon>Cimex</taxon>
    </lineage>
</organism>
<feature type="transmembrane region" description="Helical" evidence="3">
    <location>
        <begin position="347"/>
        <end position="372"/>
    </location>
</feature>
<evidence type="ECO:0000259" key="5">
    <source>
        <dbReference type="PROSITE" id="PS50835"/>
    </source>
</evidence>
<keyword evidence="4" id="KW-0732">Signal</keyword>
<dbReference type="Pfam" id="PF08205">
    <property type="entry name" value="C2-set_2"/>
    <property type="match status" value="1"/>
</dbReference>
<feature type="domain" description="Ig-like" evidence="5">
    <location>
        <begin position="127"/>
        <end position="228"/>
    </location>
</feature>
<dbReference type="InterPro" id="IPR013783">
    <property type="entry name" value="Ig-like_fold"/>
</dbReference>
<evidence type="ECO:0000313" key="7">
    <source>
        <dbReference type="Proteomes" id="UP000494040"/>
    </source>
</evidence>